<evidence type="ECO:0000313" key="2">
    <source>
        <dbReference type="EMBL" id="KAK0653388.1"/>
    </source>
</evidence>
<comment type="caution">
    <text evidence="2">The sequence shown here is derived from an EMBL/GenBank/DDBJ whole genome shotgun (WGS) entry which is preliminary data.</text>
</comment>
<dbReference type="EMBL" id="JAUJDW010000028">
    <property type="protein sequence ID" value="KAK0653388.1"/>
    <property type="molecule type" value="Genomic_DNA"/>
</dbReference>
<reference evidence="2" key="1">
    <citation type="submission" date="2023-06" db="EMBL/GenBank/DDBJ databases">
        <title>Multi-omics analyses reveal the molecular pathogenesis toolkit of Lasiodiplodia hormozganensis, a cross-kingdom pathogen.</title>
        <authorList>
            <person name="Felix C."/>
            <person name="Meneses R."/>
            <person name="Goncalves M.F.M."/>
            <person name="Tilleman L."/>
            <person name="Duarte A.S."/>
            <person name="Jorrin-Novo J.V."/>
            <person name="Van De Peer Y."/>
            <person name="Deforce D."/>
            <person name="Van Nieuwerburgh F."/>
            <person name="Esteves A.C."/>
            <person name="Alves A."/>
        </authorList>
    </citation>
    <scope>NUCLEOTIDE SEQUENCE</scope>
    <source>
        <strain evidence="2">CBS 339.90</strain>
    </source>
</reference>
<accession>A0AA39YIT1</accession>
<gene>
    <name evidence="2" type="ORF">DIS24_g6131</name>
</gene>
<keyword evidence="3" id="KW-1185">Reference proteome</keyword>
<dbReference type="AlphaFoldDB" id="A0AA39YIT1"/>
<proteinExistence type="predicted"/>
<evidence type="ECO:0000313" key="3">
    <source>
        <dbReference type="Proteomes" id="UP001175001"/>
    </source>
</evidence>
<evidence type="ECO:0000256" key="1">
    <source>
        <dbReference type="SAM" id="MobiDB-lite"/>
    </source>
</evidence>
<feature type="region of interest" description="Disordered" evidence="1">
    <location>
        <begin position="209"/>
        <end position="228"/>
    </location>
</feature>
<dbReference type="Proteomes" id="UP001175001">
    <property type="component" value="Unassembled WGS sequence"/>
</dbReference>
<sequence>MVTADQITLAGFPEMFCRTHLTYRNAEQLSRPGGFDELAIKLQWDFDDSDSMPDSTPELLDASTLLGPFRALRNVMELKIKGLGTWIEDAMEMGDMEGEMIDEWEEVIAYKKTMRDILGSNAPVNENPIPLSTWLGFKQTVRRIIFFAPQVGAQKYLEQAAEAVRIQDKNAFQKASNSLLKGWKGELRQRKKIASQIDELREATYLDIPPGKRKEDGPEGVELSGFTWSDPTIDKEDREAYIGFLESIGE</sequence>
<protein>
    <submittedName>
        <fullName evidence="2">Uncharacterized protein</fullName>
    </submittedName>
</protein>
<organism evidence="2 3">
    <name type="scientific">Lasiodiplodia hormozganensis</name>
    <dbReference type="NCBI Taxonomy" id="869390"/>
    <lineage>
        <taxon>Eukaryota</taxon>
        <taxon>Fungi</taxon>
        <taxon>Dikarya</taxon>
        <taxon>Ascomycota</taxon>
        <taxon>Pezizomycotina</taxon>
        <taxon>Dothideomycetes</taxon>
        <taxon>Dothideomycetes incertae sedis</taxon>
        <taxon>Botryosphaeriales</taxon>
        <taxon>Botryosphaeriaceae</taxon>
        <taxon>Lasiodiplodia</taxon>
    </lineage>
</organism>
<name>A0AA39YIT1_9PEZI</name>